<name>A0A8D0L702_SPHPU</name>
<dbReference type="SUPFAM" id="SSF48726">
    <property type="entry name" value="Immunoglobulin"/>
    <property type="match status" value="2"/>
</dbReference>
<dbReference type="GO" id="GO:0005886">
    <property type="term" value="C:plasma membrane"/>
    <property type="evidence" value="ECO:0007669"/>
    <property type="project" value="TreeGrafter"/>
</dbReference>
<evidence type="ECO:0000259" key="2">
    <source>
        <dbReference type="PROSITE" id="PS50835"/>
    </source>
</evidence>
<dbReference type="GO" id="GO:0005178">
    <property type="term" value="F:integrin binding"/>
    <property type="evidence" value="ECO:0007669"/>
    <property type="project" value="InterPro"/>
</dbReference>
<dbReference type="PANTHER" id="PTHR13771:SF9">
    <property type="entry name" value="INTERCELLULAR ADHESION MOLECULE 5"/>
    <property type="match status" value="1"/>
</dbReference>
<dbReference type="InterPro" id="IPR013783">
    <property type="entry name" value="Ig-like_fold"/>
</dbReference>
<dbReference type="InterPro" id="IPR047012">
    <property type="entry name" value="ICAM_VCAM"/>
</dbReference>
<keyword evidence="4" id="KW-1185">Reference proteome</keyword>
<dbReference type="FunFam" id="2.60.40.10:FF:002232">
    <property type="entry name" value="Intercellular adhesion molecule 3"/>
    <property type="match status" value="1"/>
</dbReference>
<proteinExistence type="predicted"/>
<dbReference type="PROSITE" id="PS50835">
    <property type="entry name" value="IG_LIKE"/>
    <property type="match status" value="2"/>
</dbReference>
<dbReference type="Ensembl" id="ENSSPUT00000014254.1">
    <property type="protein sequence ID" value="ENSSPUP00000013370.1"/>
    <property type="gene ID" value="ENSSPUG00000010270.1"/>
</dbReference>
<feature type="domain" description="Ig-like" evidence="2">
    <location>
        <begin position="111"/>
        <end position="187"/>
    </location>
</feature>
<dbReference type="InterPro" id="IPR003599">
    <property type="entry name" value="Ig_sub"/>
</dbReference>
<protein>
    <recommendedName>
        <fullName evidence="2">Ig-like domain-containing protein</fullName>
    </recommendedName>
</protein>
<dbReference type="Gene3D" id="2.60.40.10">
    <property type="entry name" value="Immunoglobulins"/>
    <property type="match status" value="2"/>
</dbReference>
<dbReference type="InterPro" id="IPR036179">
    <property type="entry name" value="Ig-like_dom_sf"/>
</dbReference>
<evidence type="ECO:0000313" key="3">
    <source>
        <dbReference type="Ensembl" id="ENSSPUP00000013370.1"/>
    </source>
</evidence>
<organism evidence="3 4">
    <name type="scientific">Sphenodon punctatus</name>
    <name type="common">Tuatara</name>
    <name type="synonym">Hatteria punctata</name>
    <dbReference type="NCBI Taxonomy" id="8508"/>
    <lineage>
        <taxon>Eukaryota</taxon>
        <taxon>Metazoa</taxon>
        <taxon>Chordata</taxon>
        <taxon>Craniata</taxon>
        <taxon>Vertebrata</taxon>
        <taxon>Euteleostomi</taxon>
        <taxon>Lepidosauria</taxon>
        <taxon>Sphenodontia</taxon>
        <taxon>Sphenodontidae</taxon>
        <taxon>Sphenodon</taxon>
    </lineage>
</organism>
<dbReference type="PANTHER" id="PTHR13771">
    <property type="entry name" value="INTERCELLULAR ADHESION MOLECULE"/>
    <property type="match status" value="1"/>
</dbReference>
<feature type="domain" description="Ig-like" evidence="2">
    <location>
        <begin position="21"/>
        <end position="102"/>
    </location>
</feature>
<reference evidence="3" key="2">
    <citation type="submission" date="2025-09" db="UniProtKB">
        <authorList>
            <consortium name="Ensembl"/>
        </authorList>
    </citation>
    <scope>IDENTIFICATION</scope>
</reference>
<dbReference type="InterPro" id="IPR007110">
    <property type="entry name" value="Ig-like_dom"/>
</dbReference>
<dbReference type="Pfam" id="PF13895">
    <property type="entry name" value="Ig_2"/>
    <property type="match status" value="1"/>
</dbReference>
<dbReference type="GeneTree" id="ENSGT00940000159005"/>
<accession>A0A8D0L702</accession>
<dbReference type="Proteomes" id="UP000694392">
    <property type="component" value="Unplaced"/>
</dbReference>
<dbReference type="AlphaFoldDB" id="A0A8D0L702"/>
<dbReference type="GO" id="GO:0007155">
    <property type="term" value="P:cell adhesion"/>
    <property type="evidence" value="ECO:0007669"/>
    <property type="project" value="InterPro"/>
</dbReference>
<reference evidence="3" key="1">
    <citation type="submission" date="2025-08" db="UniProtKB">
        <authorList>
            <consortium name="Ensembl"/>
        </authorList>
    </citation>
    <scope>IDENTIFICATION</scope>
</reference>
<evidence type="ECO:0000313" key="4">
    <source>
        <dbReference type="Proteomes" id="UP000694392"/>
    </source>
</evidence>
<dbReference type="SMART" id="SM00409">
    <property type="entry name" value="IG"/>
    <property type="match status" value="2"/>
</dbReference>
<dbReference type="OMA" id="YRFPAPN"/>
<sequence length="191" mass="20929">MLGPVARSAVKTVRFYTLPQPKLVISPAETALHENVTLTCDSPGVQAPNLSLWIRNANRTLASGHERPLNFTLAAHEEDDGREFVCEVMTSAKGRTVRKTAFANLTVRYGPKMDTTTCPGNWTWEEGTEQTLSCTARGNPMPSVECVKDSVALKIGVSQRITRELTGTYRCTATNDRGSAVQDVSIRVQCE</sequence>
<keyword evidence="1" id="KW-0597">Phosphoprotein</keyword>
<evidence type="ECO:0000256" key="1">
    <source>
        <dbReference type="ARBA" id="ARBA00022553"/>
    </source>
</evidence>